<evidence type="ECO:0000313" key="2">
    <source>
        <dbReference type="Proteomes" id="UP001056120"/>
    </source>
</evidence>
<gene>
    <name evidence="1" type="ORF">L1987_17810</name>
</gene>
<protein>
    <submittedName>
        <fullName evidence="1">Uncharacterized protein</fullName>
    </submittedName>
</protein>
<reference evidence="1 2" key="2">
    <citation type="journal article" date="2022" name="Mol. Ecol. Resour.">
        <title>The genomes of chicory, endive, great burdock and yacon provide insights into Asteraceae paleo-polyploidization history and plant inulin production.</title>
        <authorList>
            <person name="Fan W."/>
            <person name="Wang S."/>
            <person name="Wang H."/>
            <person name="Wang A."/>
            <person name="Jiang F."/>
            <person name="Liu H."/>
            <person name="Zhao H."/>
            <person name="Xu D."/>
            <person name="Zhang Y."/>
        </authorList>
    </citation>
    <scope>NUCLEOTIDE SEQUENCE [LARGE SCALE GENOMIC DNA]</scope>
    <source>
        <strain evidence="2">cv. Yunnan</strain>
        <tissue evidence="1">Leaves</tissue>
    </source>
</reference>
<name>A0ACB9IYU0_9ASTR</name>
<dbReference type="Proteomes" id="UP001056120">
    <property type="component" value="Linkage Group LG06"/>
</dbReference>
<keyword evidence="2" id="KW-1185">Reference proteome</keyword>
<sequence length="67" mass="7989">MLKSHRLLVQYLRFVLFVLLCFDLCCLLLYRPAFCLLFCNFVLRFGYKDEAYASICPVQDGYFDCEK</sequence>
<accession>A0ACB9IYU0</accession>
<organism evidence="1 2">
    <name type="scientific">Smallanthus sonchifolius</name>
    <dbReference type="NCBI Taxonomy" id="185202"/>
    <lineage>
        <taxon>Eukaryota</taxon>
        <taxon>Viridiplantae</taxon>
        <taxon>Streptophyta</taxon>
        <taxon>Embryophyta</taxon>
        <taxon>Tracheophyta</taxon>
        <taxon>Spermatophyta</taxon>
        <taxon>Magnoliopsida</taxon>
        <taxon>eudicotyledons</taxon>
        <taxon>Gunneridae</taxon>
        <taxon>Pentapetalae</taxon>
        <taxon>asterids</taxon>
        <taxon>campanulids</taxon>
        <taxon>Asterales</taxon>
        <taxon>Asteraceae</taxon>
        <taxon>Asteroideae</taxon>
        <taxon>Heliantheae alliance</taxon>
        <taxon>Millerieae</taxon>
        <taxon>Smallanthus</taxon>
    </lineage>
</organism>
<evidence type="ECO:0000313" key="1">
    <source>
        <dbReference type="EMBL" id="KAI3813094.1"/>
    </source>
</evidence>
<proteinExistence type="predicted"/>
<comment type="caution">
    <text evidence="1">The sequence shown here is derived from an EMBL/GenBank/DDBJ whole genome shotgun (WGS) entry which is preliminary data.</text>
</comment>
<reference evidence="2" key="1">
    <citation type="journal article" date="2022" name="Mol. Ecol. Resour.">
        <title>The genomes of chicory, endive, great burdock and yacon provide insights into Asteraceae palaeo-polyploidization history and plant inulin production.</title>
        <authorList>
            <person name="Fan W."/>
            <person name="Wang S."/>
            <person name="Wang H."/>
            <person name="Wang A."/>
            <person name="Jiang F."/>
            <person name="Liu H."/>
            <person name="Zhao H."/>
            <person name="Xu D."/>
            <person name="Zhang Y."/>
        </authorList>
    </citation>
    <scope>NUCLEOTIDE SEQUENCE [LARGE SCALE GENOMIC DNA]</scope>
    <source>
        <strain evidence="2">cv. Yunnan</strain>
    </source>
</reference>
<dbReference type="EMBL" id="CM042023">
    <property type="protein sequence ID" value="KAI3813094.1"/>
    <property type="molecule type" value="Genomic_DNA"/>
</dbReference>